<feature type="compositionally biased region" description="Basic and acidic residues" evidence="5">
    <location>
        <begin position="1"/>
        <end position="12"/>
    </location>
</feature>
<evidence type="ECO:0000313" key="9">
    <source>
        <dbReference type="Proteomes" id="UP000000491"/>
    </source>
</evidence>
<evidence type="ECO:0000256" key="1">
    <source>
        <dbReference type="ARBA" id="ARBA00004167"/>
    </source>
</evidence>
<comment type="subcellular location">
    <subcellularLocation>
        <location evidence="1">Membrane</location>
        <topology evidence="1">Single-pass membrane protein</topology>
    </subcellularLocation>
</comment>
<protein>
    <recommendedName>
        <fullName evidence="7">Translocation and assembly module TamB C-terminal domain-containing protein</fullName>
    </recommendedName>
</protein>
<evidence type="ECO:0000256" key="4">
    <source>
        <dbReference type="ARBA" id="ARBA00023136"/>
    </source>
</evidence>
<keyword evidence="4 6" id="KW-0472">Membrane</keyword>
<keyword evidence="2 6" id="KW-0812">Transmembrane</keyword>
<evidence type="ECO:0000259" key="7">
    <source>
        <dbReference type="Pfam" id="PF04357"/>
    </source>
</evidence>
<dbReference type="PATRIC" id="fig|579138.3.peg.143"/>
<dbReference type="PANTHER" id="PTHR36985:SF1">
    <property type="entry name" value="TRANSLOCATION AND ASSEMBLY MODULE SUBUNIT TAMB"/>
    <property type="match status" value="1"/>
</dbReference>
<dbReference type="HOGENOM" id="CLU_002202_0_0_5"/>
<reference evidence="8 9" key="1">
    <citation type="journal article" date="2011" name="J. Bacteriol.">
        <title>Genome sequence of the ethanol-producing Zymomonas mobilis subsp. pomaceae lectotype strain ATCC 29192.</title>
        <authorList>
            <person name="Kouvelis V.N."/>
            <person name="Davenport K.W."/>
            <person name="Brettin T.S."/>
            <person name="Bruce D."/>
            <person name="Detter C."/>
            <person name="Han C.S."/>
            <person name="Nolan M."/>
            <person name="Tapia R."/>
            <person name="Damoulaki A."/>
            <person name="Kyrpides N.C."/>
            <person name="Typas M.A."/>
            <person name="Pappas K.M."/>
        </authorList>
    </citation>
    <scope>NUCLEOTIDE SEQUENCE [LARGE SCALE GENOMIC DNA]</scope>
    <source>
        <strain evidence="9">ATCC 29192 / DSM 22645 / JCM 10191 / CCUG 17912 / NBRC 13757 / NCIMB 11200 / NRRL B-4491 / Barker I</strain>
    </source>
</reference>
<dbReference type="EMBL" id="CP002865">
    <property type="protein sequence ID" value="AEI37032.1"/>
    <property type="molecule type" value="Genomic_DNA"/>
</dbReference>
<dbReference type="GO" id="GO:0009306">
    <property type="term" value="P:protein secretion"/>
    <property type="evidence" value="ECO:0007669"/>
    <property type="project" value="InterPro"/>
</dbReference>
<dbReference type="GO" id="GO:0005886">
    <property type="term" value="C:plasma membrane"/>
    <property type="evidence" value="ECO:0007669"/>
    <property type="project" value="InterPro"/>
</dbReference>
<dbReference type="eggNOG" id="COG2911">
    <property type="taxonomic scope" value="Bacteria"/>
</dbReference>
<dbReference type="InterPro" id="IPR007452">
    <property type="entry name" value="TamB_C"/>
</dbReference>
<evidence type="ECO:0000313" key="8">
    <source>
        <dbReference type="EMBL" id="AEI37032.1"/>
    </source>
</evidence>
<organism evidence="8 9">
    <name type="scientific">Zymomonas mobilis subsp. pomaceae (strain ATCC 29192 / DSM 22645 / JCM 10191 / CCUG 17912 / NBRC 13757 / NCIMB 11200 / NRRL B-4491 / Barker I)</name>
    <dbReference type="NCBI Taxonomy" id="579138"/>
    <lineage>
        <taxon>Bacteria</taxon>
        <taxon>Pseudomonadati</taxon>
        <taxon>Pseudomonadota</taxon>
        <taxon>Alphaproteobacteria</taxon>
        <taxon>Sphingomonadales</taxon>
        <taxon>Zymomonadaceae</taxon>
        <taxon>Zymomonas</taxon>
    </lineage>
</organism>
<gene>
    <name evidence="8" type="ordered locus">Zymop_0128</name>
</gene>
<feature type="region of interest" description="Disordered" evidence="5">
    <location>
        <begin position="1"/>
        <end position="48"/>
    </location>
</feature>
<dbReference type="RefSeq" id="WP_013933432.1">
    <property type="nucleotide sequence ID" value="NC_015709.1"/>
</dbReference>
<dbReference type="GO" id="GO:0097347">
    <property type="term" value="C:TAM protein secretion complex"/>
    <property type="evidence" value="ECO:0007669"/>
    <property type="project" value="TreeGrafter"/>
</dbReference>
<evidence type="ECO:0000256" key="2">
    <source>
        <dbReference type="ARBA" id="ARBA00022692"/>
    </source>
</evidence>
<evidence type="ECO:0000256" key="3">
    <source>
        <dbReference type="ARBA" id="ARBA00022989"/>
    </source>
</evidence>
<dbReference type="STRING" id="579138.Zymop_0128"/>
<dbReference type="Pfam" id="PF04357">
    <property type="entry name" value="TamB"/>
    <property type="match status" value="1"/>
</dbReference>
<dbReference type="KEGG" id="zmp:Zymop_0128"/>
<proteinExistence type="predicted"/>
<dbReference type="Proteomes" id="UP000000491">
    <property type="component" value="Chromosome"/>
</dbReference>
<feature type="transmembrane region" description="Helical" evidence="6">
    <location>
        <begin position="64"/>
        <end position="86"/>
    </location>
</feature>
<dbReference type="PANTHER" id="PTHR36985">
    <property type="entry name" value="TRANSLOCATION AND ASSEMBLY MODULE SUBUNIT TAMB"/>
    <property type="match status" value="1"/>
</dbReference>
<feature type="domain" description="Translocation and assembly module TamB C-terminal" evidence="7">
    <location>
        <begin position="1048"/>
        <end position="1397"/>
    </location>
</feature>
<evidence type="ECO:0000256" key="5">
    <source>
        <dbReference type="SAM" id="MobiDB-lite"/>
    </source>
</evidence>
<name>F8ETM2_ZYMMT</name>
<evidence type="ECO:0000256" key="6">
    <source>
        <dbReference type="SAM" id="Phobius"/>
    </source>
</evidence>
<accession>F8ETM2</accession>
<feature type="compositionally biased region" description="Polar residues" evidence="5">
    <location>
        <begin position="21"/>
        <end position="31"/>
    </location>
</feature>
<sequence length="1397" mass="152020">MADNDKKSDQQGDGKPASESLPDSTSPNSVHQEAETIPSYDEANKESPYKTEKKSSVIGRIWRFVEWSIALFFGVLLIAISLIFFIDTPTGHRLIVHYVNSYTAPSGLKIKLRRIDGSIYKAVRLIDVEGYDRQGRFIEIPSVFIRWQPLDYRYGVITINNLHAALINLERKPILKSTASKPNEPLLPDIHLNLDHLALDQINMAKNLTGEKHRLHLSGSFALVKGQITIKADAGADRGLGISGGDKLSLQLDAKPAANLLRLDAHLQAPVGGLVESVMHLGKAIRLDAGGKGDWQDWQGYVDAQSGDKKLLQWNIHNKKGAFHLYGLAYPGEILPPESSLQPLLKEGLKLNFTTHSNKNIIDINGNILAKTFRLTVLGGIDWDASRFNNMAINLDVPDSHKIIADSESKGLSLSSVLSGPLKSPIADWRLKADRLGWQGKNAETVTASGTMLIDRTNLSMPLGFSVKKVTGIDSRIANLLDNLKVNGAISYGNQILHVDHATIKSRYIHANTTLVADFFHKTWRAAIKGGIDSYLMEGIGRLSLAIDSHVQPEKGGFGMAGQLTLTGRNWEKPAVNNFFGGEAVLRTDMTANASGFLHMPRFSLASPAFHLDGNGHYQPNGIIGLFVRGNSKAYGPVSLDVGGSLTHPTLNAALLGFTLKGHLNQAKNNIYLGQFDLNGRGLNGSINLVEDQSVQGINADINAEKAHFVYGQSLDIGSGRLRGKVLFFSDPFFQAEAQLNDVHYSTVTLKQVATRLRYQKEQGEGGVTLQGVIPNNSTPMNFSMAAHATLDHDLIRANATGNLAHLNWRLAAPLEIKSDKNGYNLSKTSLILPKGHIDFSGHYGPQNKHGQIEIADIDISEANLLWPETNLNGQLSAFVDASLVGDVPTASARLALNHFTHVSIVGLSQPVDLMMVANLNKTGFLSEAVIRQNQDLIGQMRLGLETNPTVIRQKSDWFEPFRKGRLNGGIRYNADADILWSMGGISGQNLRGPLAIAADISGQLEKPILTGVIHGRQLRYENSAYDTLISAIDMDGRFDQSKFFLDNLNAKAGKGHISAKGYASLDAASDYDSALDVVFDKASLARSDQVKSTVSGNLSVKTNRKQGGSIKGDLSLPETRYRFVLDDNNSVHDLAGVTRKGQIDTAVTNPPEKTNMLASSWKLDIRVHAPEHLFVAGMGLESEWEADLRVRGTAIAPLITGDLRIIRGTYTFAGRRFDITHGEIQFNGGNPPNPTLDISAEATVDDITATVNISGFANHPEITFSSTPTLPQDEILSRLLFGSSVTTLSPVQAIQLASALNTLRTGGKGFDPLDKLRSVIGIDRLRVVGADSTTGQGTSLAAGKYLFKNVYMEVITDTHGFAVTQIRVSLTRTLSILSQASSFSSSNISLRYAKDY</sequence>
<keyword evidence="3 6" id="KW-1133">Transmembrane helix</keyword>